<keyword evidence="3 11" id="KW-0328">Glycosyltransferase</keyword>
<evidence type="ECO:0000256" key="8">
    <source>
        <dbReference type="SAM" id="Phobius"/>
    </source>
</evidence>
<evidence type="ECO:0000259" key="9">
    <source>
        <dbReference type="Pfam" id="PF00535"/>
    </source>
</evidence>
<feature type="transmembrane region" description="Helical" evidence="8">
    <location>
        <begin position="337"/>
        <end position="361"/>
    </location>
</feature>
<sequence>MTDAPAPALCVVVPCYNEALNVAPMVAALDAALTGLAWEVVFVDDDSPDGTADTVRRIARTDPRVRCLRRIGRRGLSSAVIEGALSSSADFIAVIDGDLQHDETRLPAMLHKVEDGADIAIGSRHVGDGDAAGLASPLRERLSATGISLAQMLARAPINDPMSGFFLLRRTRFEALAHRLNGQGFKILLDLLLAAPQPLTIVEVPYQFRPRTAGESKLDILVLVQFAGLLIDKSLGGVLPLRFLAFALVGAFGMLVNLLVTSAARRLGLDFGTAQTIGTIIAMIANFELNNRLTYRTMRLRGGGYWRGLVLFMLVCGLGAIANIGIARALYHDNTAGLAASAAGAAIGVVWNYAVSATLVWRAR</sequence>
<evidence type="ECO:0000313" key="11">
    <source>
        <dbReference type="EMBL" id="SIQ50102.1"/>
    </source>
</evidence>
<dbReference type="InterPro" id="IPR039528">
    <property type="entry name" value="DPM1-like"/>
</dbReference>
<dbReference type="Gene3D" id="3.90.550.10">
    <property type="entry name" value="Spore Coat Polysaccharide Biosynthesis Protein SpsA, Chain A"/>
    <property type="match status" value="1"/>
</dbReference>
<evidence type="ECO:0000313" key="12">
    <source>
        <dbReference type="Proteomes" id="UP000186308"/>
    </source>
</evidence>
<feature type="transmembrane region" description="Helical" evidence="8">
    <location>
        <begin position="271"/>
        <end position="289"/>
    </location>
</feature>
<evidence type="ECO:0000259" key="10">
    <source>
        <dbReference type="Pfam" id="PF04138"/>
    </source>
</evidence>
<dbReference type="GO" id="GO:0000271">
    <property type="term" value="P:polysaccharide biosynthetic process"/>
    <property type="evidence" value="ECO:0007669"/>
    <property type="project" value="InterPro"/>
</dbReference>
<keyword evidence="7 8" id="KW-0472">Membrane</keyword>
<dbReference type="GO" id="GO:0016020">
    <property type="term" value="C:membrane"/>
    <property type="evidence" value="ECO:0007669"/>
    <property type="project" value="UniProtKB-SubCell"/>
</dbReference>
<keyword evidence="6 8" id="KW-1133">Transmembrane helix</keyword>
<dbReference type="InterPro" id="IPR001173">
    <property type="entry name" value="Glyco_trans_2-like"/>
</dbReference>
<comment type="subcellular location">
    <subcellularLocation>
        <location evidence="1">Membrane</location>
        <topology evidence="1">Multi-pass membrane protein</topology>
    </subcellularLocation>
</comment>
<protein>
    <submittedName>
        <fullName evidence="11">Dolichol-phosphate mannosyltransferase</fullName>
    </submittedName>
</protein>
<keyword evidence="4 11" id="KW-0808">Transferase</keyword>
<feature type="transmembrane region" description="Helical" evidence="8">
    <location>
        <begin position="309"/>
        <end position="331"/>
    </location>
</feature>
<dbReference type="AlphaFoldDB" id="A0A8G2FFY8"/>
<feature type="domain" description="GtrA/DPMS transmembrane" evidence="10">
    <location>
        <begin position="246"/>
        <end position="361"/>
    </location>
</feature>
<organism evidence="11 12">
    <name type="scientific">Acidiphilium rubrum</name>
    <dbReference type="NCBI Taxonomy" id="526"/>
    <lineage>
        <taxon>Bacteria</taxon>
        <taxon>Pseudomonadati</taxon>
        <taxon>Pseudomonadota</taxon>
        <taxon>Alphaproteobacteria</taxon>
        <taxon>Acetobacterales</taxon>
        <taxon>Acidocellaceae</taxon>
        <taxon>Acidiphilium</taxon>
    </lineage>
</organism>
<dbReference type="RefSeq" id="WP_029311197.1">
    <property type="nucleotide sequence ID" value="NZ_FTNE01000005.1"/>
</dbReference>
<dbReference type="Pfam" id="PF04138">
    <property type="entry name" value="GtrA_DPMS_TM"/>
    <property type="match status" value="1"/>
</dbReference>
<gene>
    <name evidence="11" type="ORF">SAMN05421828_105133</name>
</gene>
<evidence type="ECO:0000256" key="2">
    <source>
        <dbReference type="ARBA" id="ARBA00006739"/>
    </source>
</evidence>
<evidence type="ECO:0000256" key="1">
    <source>
        <dbReference type="ARBA" id="ARBA00004141"/>
    </source>
</evidence>
<proteinExistence type="inferred from homology"/>
<feature type="transmembrane region" description="Helical" evidence="8">
    <location>
        <begin position="243"/>
        <end position="265"/>
    </location>
</feature>
<dbReference type="EMBL" id="FTNE01000005">
    <property type="protein sequence ID" value="SIQ50102.1"/>
    <property type="molecule type" value="Genomic_DNA"/>
</dbReference>
<dbReference type="InterPro" id="IPR007267">
    <property type="entry name" value="GtrA_DPMS_TM"/>
</dbReference>
<accession>A0A8G2FFY8</accession>
<evidence type="ECO:0000256" key="6">
    <source>
        <dbReference type="ARBA" id="ARBA00022989"/>
    </source>
</evidence>
<dbReference type="PANTHER" id="PTHR43398">
    <property type="entry name" value="DOLICHOL-PHOSPHATE MANNOSYLTRANSFERASE SUBUNIT 1"/>
    <property type="match status" value="1"/>
</dbReference>
<feature type="domain" description="Glycosyltransferase 2-like" evidence="9">
    <location>
        <begin position="10"/>
        <end position="174"/>
    </location>
</feature>
<keyword evidence="5 8" id="KW-0812">Transmembrane</keyword>
<dbReference type="PANTHER" id="PTHR43398:SF1">
    <property type="entry name" value="DOLICHOL-PHOSPHATE MANNOSYLTRANSFERASE SUBUNIT 1"/>
    <property type="match status" value="1"/>
</dbReference>
<evidence type="ECO:0000256" key="5">
    <source>
        <dbReference type="ARBA" id="ARBA00022692"/>
    </source>
</evidence>
<dbReference type="InterPro" id="IPR029044">
    <property type="entry name" value="Nucleotide-diphossugar_trans"/>
</dbReference>
<evidence type="ECO:0000256" key="3">
    <source>
        <dbReference type="ARBA" id="ARBA00022676"/>
    </source>
</evidence>
<evidence type="ECO:0000256" key="7">
    <source>
        <dbReference type="ARBA" id="ARBA00023136"/>
    </source>
</evidence>
<dbReference type="OrthoDB" id="9811222at2"/>
<dbReference type="Proteomes" id="UP000186308">
    <property type="component" value="Unassembled WGS sequence"/>
</dbReference>
<dbReference type="GO" id="GO:0009247">
    <property type="term" value="P:glycolipid biosynthetic process"/>
    <property type="evidence" value="ECO:0007669"/>
    <property type="project" value="TreeGrafter"/>
</dbReference>
<dbReference type="Pfam" id="PF00535">
    <property type="entry name" value="Glycos_transf_2"/>
    <property type="match status" value="1"/>
</dbReference>
<evidence type="ECO:0000256" key="4">
    <source>
        <dbReference type="ARBA" id="ARBA00022679"/>
    </source>
</evidence>
<dbReference type="GO" id="GO:0004582">
    <property type="term" value="F:dolichyl-phosphate beta-D-mannosyltransferase activity"/>
    <property type="evidence" value="ECO:0007669"/>
    <property type="project" value="InterPro"/>
</dbReference>
<comment type="caution">
    <text evidence="11">The sequence shown here is derived from an EMBL/GenBank/DDBJ whole genome shotgun (WGS) entry which is preliminary data.</text>
</comment>
<reference evidence="11 12" key="1">
    <citation type="submission" date="2017-01" db="EMBL/GenBank/DDBJ databases">
        <authorList>
            <person name="Varghese N."/>
            <person name="Submissions S."/>
        </authorList>
    </citation>
    <scope>NUCLEOTIDE SEQUENCE [LARGE SCALE GENOMIC DNA]</scope>
    <source>
        <strain evidence="11 12">ATCC 35905</strain>
    </source>
</reference>
<name>A0A8G2FFY8_ACIRU</name>
<keyword evidence="12" id="KW-1185">Reference proteome</keyword>
<dbReference type="CDD" id="cd06442">
    <property type="entry name" value="DPM1_like"/>
    <property type="match status" value="1"/>
</dbReference>
<comment type="similarity">
    <text evidence="2">Belongs to the glycosyltransferase 2 family.</text>
</comment>
<dbReference type="SUPFAM" id="SSF53448">
    <property type="entry name" value="Nucleotide-diphospho-sugar transferases"/>
    <property type="match status" value="1"/>
</dbReference>